<dbReference type="InterPro" id="IPR037050">
    <property type="entry name" value="DUF1254_sf"/>
</dbReference>
<evidence type="ECO:0008006" key="5">
    <source>
        <dbReference type="Google" id="ProtNLM"/>
    </source>
</evidence>
<dbReference type="InterPro" id="IPR010621">
    <property type="entry name" value="DUF1214"/>
</dbReference>
<gene>
    <name evidence="3" type="ORF">AELLOGFF_00775</name>
</gene>
<dbReference type="Pfam" id="PF17963">
    <property type="entry name" value="Big_9"/>
    <property type="match status" value="1"/>
</dbReference>
<evidence type="ECO:0000259" key="1">
    <source>
        <dbReference type="Pfam" id="PF06742"/>
    </source>
</evidence>
<evidence type="ECO:0000313" key="4">
    <source>
        <dbReference type="Proteomes" id="UP000430146"/>
    </source>
</evidence>
<dbReference type="PANTHER" id="PTHR36509">
    <property type="entry name" value="BLL3101 PROTEIN"/>
    <property type="match status" value="1"/>
</dbReference>
<dbReference type="InterPro" id="IPR037049">
    <property type="entry name" value="DUF1214_C_sf"/>
</dbReference>
<protein>
    <recommendedName>
        <fullName evidence="5">DUF1214 domain-containing protein</fullName>
    </recommendedName>
</protein>
<dbReference type="EMBL" id="CACSIP010000012">
    <property type="protein sequence ID" value="CAA0110082.1"/>
    <property type="molecule type" value="Genomic_DNA"/>
</dbReference>
<dbReference type="AlphaFoldDB" id="A0A5S9PZD4"/>
<dbReference type="SUPFAM" id="SSF160935">
    <property type="entry name" value="VPA0735-like"/>
    <property type="match status" value="1"/>
</dbReference>
<organism evidence="3 4">
    <name type="scientific">Mycolicibacterium vanbaalenii</name>
    <name type="common">Mycobacterium vanbaalenii</name>
    <dbReference type="NCBI Taxonomy" id="110539"/>
    <lineage>
        <taxon>Bacteria</taxon>
        <taxon>Bacillati</taxon>
        <taxon>Actinomycetota</taxon>
        <taxon>Actinomycetes</taxon>
        <taxon>Mycobacteriales</taxon>
        <taxon>Mycobacteriaceae</taxon>
        <taxon>Mycolicibacterium</taxon>
    </lineage>
</organism>
<dbReference type="Gene3D" id="2.60.40.3440">
    <property type="match status" value="1"/>
</dbReference>
<dbReference type="Gene3D" id="2.60.120.600">
    <property type="entry name" value="Domain of unknown function DUF1214, C-terminal domain"/>
    <property type="match status" value="1"/>
</dbReference>
<evidence type="ECO:0000259" key="2">
    <source>
        <dbReference type="Pfam" id="PF06863"/>
    </source>
</evidence>
<dbReference type="PANTHER" id="PTHR36509:SF2">
    <property type="entry name" value="BLL3101 PROTEIN"/>
    <property type="match status" value="1"/>
</dbReference>
<sequence>MNERRPARLRDTETETIRPATRTAAISVADTSAEVHQTPLGAASESAVTAALSSPAAAEPAPVTYKSIVADVMTWIGLGRFATNLPGPGLPVPRVLESLWLLVRQSQYKWNNQRPAADPTASTELTLDGAVVGDLNATDYEGDPLTYSVTGAPTHGTVVVDDQGHFTYVPDVPAGSAVVDQFTITVDDTAGNPPHYYGLLGLAGILQAPTVTVNVAVTSAGDVSIAPPPRPLEAALLAAQAYLYGYPLLETERLQAEAPATNTLIALTSYIDPDQHLVVAPNVDTLYTLAYLDLSEGPVVLSHPDMEDRYFVFQLMDPYTNVVGYIGSRTTGSEAASYAIVWEDGPEGEIPPDAEVIVVPYADIWLLGRTLAGDEADQQEAVALMRQYAITPPGGPQTYPIEDFDTTTSAPLPTGIEALDAISAAMVASPPPDSDAEKLAELVRIGVGPGLEVSDANLSPASEWAAQAAVRTVSALLDPLVSIAQYSMAVRNDGWASPDPAIGDYGTDYLLRAGVAKIGLGANTPEEAYYATAFLDENLRRLNGKNSYQLHFEPGQEPPADAFWSITVYDAEGFLVPNEQEIYAVSSTGSGNLVYQEDGSIDIVFSQEDPQDPSVNWIPVPDGAFRVYLRVYDPQDAVLEGDWVVPGIERL</sequence>
<dbReference type="Proteomes" id="UP000430146">
    <property type="component" value="Unassembled WGS sequence"/>
</dbReference>
<keyword evidence="4" id="KW-1185">Reference proteome</keyword>
<dbReference type="InterPro" id="IPR010679">
    <property type="entry name" value="DUF1254"/>
</dbReference>
<dbReference type="Pfam" id="PF06863">
    <property type="entry name" value="DUF1254"/>
    <property type="match status" value="1"/>
</dbReference>
<reference evidence="3 4" key="1">
    <citation type="submission" date="2019-11" db="EMBL/GenBank/DDBJ databases">
        <authorList>
            <person name="Holert J."/>
        </authorList>
    </citation>
    <scope>NUCLEOTIDE SEQUENCE [LARGE SCALE GENOMIC DNA]</scope>
    <source>
        <strain evidence="3">BC8_1</strain>
    </source>
</reference>
<dbReference type="Pfam" id="PF06742">
    <property type="entry name" value="DUF1214"/>
    <property type="match status" value="1"/>
</dbReference>
<proteinExistence type="predicted"/>
<dbReference type="OrthoDB" id="40820at2"/>
<accession>A0A5S9PZD4</accession>
<feature type="domain" description="DUF1214" evidence="1">
    <location>
        <begin position="527"/>
        <end position="635"/>
    </location>
</feature>
<name>A0A5S9PZD4_MYCVN</name>
<evidence type="ECO:0000313" key="3">
    <source>
        <dbReference type="EMBL" id="CAA0110082.1"/>
    </source>
</evidence>
<feature type="domain" description="DUF1254" evidence="2">
    <location>
        <begin position="262"/>
        <end position="392"/>
    </location>
</feature>
<dbReference type="Gene3D" id="2.60.40.1610">
    <property type="entry name" value="Domain of unknown function DUF1254"/>
    <property type="match status" value="1"/>
</dbReference>
<dbReference type="RefSeq" id="WP_159230181.1">
    <property type="nucleotide sequence ID" value="NZ_CACSIP010000012.1"/>
</dbReference>